<sequence>MKSLLKLLMVFVGVLLITNTQAQNTGTTPYAGSTHAYTITKSSIAGTTLAWSVTSGTPGTEYNFVGATDGVTANVEWLLAGTYILQVVETRTDVTPACPTTRQISVTVTANTFDVVAALVTSATDCATAFNPVVDVTADGDNSNDVFGTTTREYTVSMTGGDIAKTWSFDYAISDIATSDNVTGVLVNGVAALTGTINVPANTASKTITVEYNTNKNTAGVNGQDPNISIALTISNGKDELGTPDSNAVNDVATYTVNAVPATTGIITD</sequence>
<reference evidence="2 3" key="1">
    <citation type="journal article" date="2017" name="Front. Microbiol.">
        <title>Labilibaculum manganireducens gen. nov., sp. nov. and Labilibaculum filiforme sp. nov., Novel Bacteroidetes Isolated from Subsurface Sediments of the Baltic Sea.</title>
        <authorList>
            <person name="Vandieken V."/>
            <person name="Marshall I.P."/>
            <person name="Niemann H."/>
            <person name="Engelen B."/>
            <person name="Cypionka H."/>
        </authorList>
    </citation>
    <scope>NUCLEOTIDE SEQUENCE [LARGE SCALE GENOMIC DNA]</scope>
    <source>
        <strain evidence="2 3">59.10-2M</strain>
    </source>
</reference>
<organism evidence="2 3">
    <name type="scientific">Labilibaculum manganireducens</name>
    <dbReference type="NCBI Taxonomy" id="1940525"/>
    <lineage>
        <taxon>Bacteria</taxon>
        <taxon>Pseudomonadati</taxon>
        <taxon>Bacteroidota</taxon>
        <taxon>Bacteroidia</taxon>
        <taxon>Marinilabiliales</taxon>
        <taxon>Marinifilaceae</taxon>
        <taxon>Labilibaculum</taxon>
    </lineage>
</organism>
<protein>
    <submittedName>
        <fullName evidence="2">Uncharacterized protein</fullName>
    </submittedName>
</protein>
<evidence type="ECO:0000256" key="1">
    <source>
        <dbReference type="SAM" id="SignalP"/>
    </source>
</evidence>
<proteinExistence type="predicted"/>
<comment type="caution">
    <text evidence="2">The sequence shown here is derived from an EMBL/GenBank/DDBJ whole genome shotgun (WGS) entry which is preliminary data.</text>
</comment>
<accession>A0A2N3HUD0</accession>
<feature type="signal peptide" evidence="1">
    <location>
        <begin position="1"/>
        <end position="22"/>
    </location>
</feature>
<name>A0A2N3HUD0_9BACT</name>
<gene>
    <name evidence="2" type="ORF">BZG01_18750</name>
</gene>
<dbReference type="Proteomes" id="UP000233618">
    <property type="component" value="Unassembled WGS sequence"/>
</dbReference>
<keyword evidence="3" id="KW-1185">Reference proteome</keyword>
<dbReference type="AlphaFoldDB" id="A0A2N3HUD0"/>
<dbReference type="EMBL" id="MVDE01000042">
    <property type="protein sequence ID" value="PKQ61649.1"/>
    <property type="molecule type" value="Genomic_DNA"/>
</dbReference>
<evidence type="ECO:0000313" key="3">
    <source>
        <dbReference type="Proteomes" id="UP000233618"/>
    </source>
</evidence>
<dbReference type="RefSeq" id="WP_101311384.1">
    <property type="nucleotide sequence ID" value="NZ_CAXXEE010000003.1"/>
</dbReference>
<evidence type="ECO:0000313" key="2">
    <source>
        <dbReference type="EMBL" id="PKQ61649.1"/>
    </source>
</evidence>
<keyword evidence="1" id="KW-0732">Signal</keyword>
<feature type="chain" id="PRO_5014710286" evidence="1">
    <location>
        <begin position="23"/>
        <end position="269"/>
    </location>
</feature>